<keyword evidence="2" id="KW-0812">Transmembrane</keyword>
<dbReference type="InterPro" id="IPR002048">
    <property type="entry name" value="EF_hand_dom"/>
</dbReference>
<evidence type="ECO:0000256" key="2">
    <source>
        <dbReference type="SAM" id="Phobius"/>
    </source>
</evidence>
<dbReference type="GO" id="GO:0005509">
    <property type="term" value="F:calcium ion binding"/>
    <property type="evidence" value="ECO:0007669"/>
    <property type="project" value="InterPro"/>
</dbReference>
<evidence type="ECO:0000313" key="5">
    <source>
        <dbReference type="Proteomes" id="UP000593567"/>
    </source>
</evidence>
<feature type="transmembrane region" description="Helical" evidence="2">
    <location>
        <begin position="48"/>
        <end position="68"/>
    </location>
</feature>
<dbReference type="PANTHER" id="PTHR16213">
    <property type="entry name" value="SELENOPROTEIN N"/>
    <property type="match status" value="1"/>
</dbReference>
<dbReference type="OrthoDB" id="10062435at2759"/>
<dbReference type="InterPro" id="IPR018247">
    <property type="entry name" value="EF_Hand_1_Ca_BS"/>
</dbReference>
<dbReference type="GO" id="GO:0005789">
    <property type="term" value="C:endoplasmic reticulum membrane"/>
    <property type="evidence" value="ECO:0007669"/>
    <property type="project" value="TreeGrafter"/>
</dbReference>
<name>A0A7J7IY52_BUGNE</name>
<accession>A0A7J7IY52</accession>
<dbReference type="PROSITE" id="PS50222">
    <property type="entry name" value="EF_HAND_2"/>
    <property type="match status" value="1"/>
</dbReference>
<comment type="caution">
    <text evidence="4">The sequence shown here is derived from an EMBL/GenBank/DDBJ whole genome shotgun (WGS) entry which is preliminary data.</text>
</comment>
<dbReference type="AlphaFoldDB" id="A0A7J7IY52"/>
<evidence type="ECO:0000313" key="4">
    <source>
        <dbReference type="EMBL" id="KAF6018324.1"/>
    </source>
</evidence>
<dbReference type="PROSITE" id="PS00018">
    <property type="entry name" value="EF_HAND_1"/>
    <property type="match status" value="1"/>
</dbReference>
<dbReference type="Proteomes" id="UP000593567">
    <property type="component" value="Unassembled WGS sequence"/>
</dbReference>
<feature type="region of interest" description="Disordered" evidence="1">
    <location>
        <begin position="1"/>
        <end position="20"/>
    </location>
</feature>
<dbReference type="EMBL" id="VXIV02003322">
    <property type="protein sequence ID" value="KAF6018324.1"/>
    <property type="molecule type" value="Genomic_DNA"/>
</dbReference>
<keyword evidence="2" id="KW-1133">Transmembrane helix</keyword>
<organism evidence="4 5">
    <name type="scientific">Bugula neritina</name>
    <name type="common">Brown bryozoan</name>
    <name type="synonym">Sertularia neritina</name>
    <dbReference type="NCBI Taxonomy" id="10212"/>
    <lineage>
        <taxon>Eukaryota</taxon>
        <taxon>Metazoa</taxon>
        <taxon>Spiralia</taxon>
        <taxon>Lophotrochozoa</taxon>
        <taxon>Bryozoa</taxon>
        <taxon>Gymnolaemata</taxon>
        <taxon>Cheilostomatida</taxon>
        <taxon>Flustrina</taxon>
        <taxon>Buguloidea</taxon>
        <taxon>Bugulidae</taxon>
        <taxon>Bugula</taxon>
    </lineage>
</organism>
<feature type="domain" description="EF-hand" evidence="3">
    <location>
        <begin position="84"/>
        <end position="119"/>
    </location>
</feature>
<protein>
    <submittedName>
        <fullName evidence="4">SEPN1</fullName>
    </submittedName>
</protein>
<evidence type="ECO:0000256" key="1">
    <source>
        <dbReference type="SAM" id="MobiDB-lite"/>
    </source>
</evidence>
<gene>
    <name evidence="4" type="ORF">EB796_023369</name>
</gene>
<sequence length="448" mass="51305">MDSQSDQSEVSATADDTNQVAKEVEGHDAIEDNSQNIIIELTPFQWRVLVTSTSLLVLTVAVGIGIWVESGSSHWRSDPEDFRKFGAEVLTFFRQHDVNDDGALDLTEFEPLAHVLIDVNVSITYDLPVDPDDSVVTVGAHFQPIDLDSMQSVANKNYDLANPDLLPLTALRLWTKPAVELKNFATKYFSLFLSKSNPAIGVPYHITPFSFQPEDEMYDMKYTMLSSNRYHPPRVTGDLIVLHNLLAMFHSSPFINSRFAPQGSLACLRAFNDEWLDISIRIHAEFQLQRPPRQPFWFTPAQFKGRLVISKDLSEIKYFRLYVPSNRRLNVDMEWLKNDPDHTMDVDIGYMKQMELRLTAASRPATYEGYDLRTSLKPETEPYDARLQDIKWTNEVQVDVCERAMELVFYPFKSVPYLNYTEVHQIASEQKKLVHLIALWGALDDQSC</sequence>
<dbReference type="GO" id="GO:0055074">
    <property type="term" value="P:calcium ion homeostasis"/>
    <property type="evidence" value="ECO:0007669"/>
    <property type="project" value="TreeGrafter"/>
</dbReference>
<proteinExistence type="predicted"/>
<dbReference type="PANTHER" id="PTHR16213:SF78">
    <property type="entry name" value="SELENOPROTEIN N"/>
    <property type="match status" value="1"/>
</dbReference>
<keyword evidence="2" id="KW-0472">Membrane</keyword>
<reference evidence="4" key="1">
    <citation type="submission" date="2020-06" db="EMBL/GenBank/DDBJ databases">
        <title>Draft genome of Bugula neritina, a colonial animal packing powerful symbionts and potential medicines.</title>
        <authorList>
            <person name="Rayko M."/>
        </authorList>
    </citation>
    <scope>NUCLEOTIDE SEQUENCE [LARGE SCALE GENOMIC DNA]</scope>
    <source>
        <strain evidence="4">Kwan_BN1</strain>
    </source>
</reference>
<keyword evidence="5" id="KW-1185">Reference proteome</keyword>
<evidence type="ECO:0000259" key="3">
    <source>
        <dbReference type="PROSITE" id="PS50222"/>
    </source>
</evidence>